<comment type="caution">
    <text evidence="1">The sequence shown here is derived from an EMBL/GenBank/DDBJ whole genome shotgun (WGS) entry which is preliminary data.</text>
</comment>
<proteinExistence type="predicted"/>
<dbReference type="EMBL" id="JAIWYP010000011">
    <property type="protein sequence ID" value="KAH3738495.1"/>
    <property type="molecule type" value="Genomic_DNA"/>
</dbReference>
<protein>
    <submittedName>
        <fullName evidence="1">Uncharacterized protein</fullName>
    </submittedName>
</protein>
<dbReference type="Proteomes" id="UP000828390">
    <property type="component" value="Unassembled WGS sequence"/>
</dbReference>
<reference evidence="1" key="1">
    <citation type="journal article" date="2019" name="bioRxiv">
        <title>The Genome of the Zebra Mussel, Dreissena polymorpha: A Resource for Invasive Species Research.</title>
        <authorList>
            <person name="McCartney M.A."/>
            <person name="Auch B."/>
            <person name="Kono T."/>
            <person name="Mallez S."/>
            <person name="Zhang Y."/>
            <person name="Obille A."/>
            <person name="Becker A."/>
            <person name="Abrahante J.E."/>
            <person name="Garbe J."/>
            <person name="Badalamenti J.P."/>
            <person name="Herman A."/>
            <person name="Mangelson H."/>
            <person name="Liachko I."/>
            <person name="Sullivan S."/>
            <person name="Sone E.D."/>
            <person name="Koren S."/>
            <person name="Silverstein K.A.T."/>
            <person name="Beckman K.B."/>
            <person name="Gohl D.M."/>
        </authorList>
    </citation>
    <scope>NUCLEOTIDE SEQUENCE</scope>
    <source>
        <strain evidence="1">Duluth1</strain>
        <tissue evidence="1">Whole animal</tissue>
    </source>
</reference>
<dbReference type="AlphaFoldDB" id="A0A9D4D4H4"/>
<reference evidence="1" key="2">
    <citation type="submission" date="2020-11" db="EMBL/GenBank/DDBJ databases">
        <authorList>
            <person name="McCartney M.A."/>
            <person name="Auch B."/>
            <person name="Kono T."/>
            <person name="Mallez S."/>
            <person name="Becker A."/>
            <person name="Gohl D.M."/>
            <person name="Silverstein K.A.T."/>
            <person name="Koren S."/>
            <person name="Bechman K.B."/>
            <person name="Herman A."/>
            <person name="Abrahante J.E."/>
            <person name="Garbe J."/>
        </authorList>
    </citation>
    <scope>NUCLEOTIDE SEQUENCE</scope>
    <source>
        <strain evidence="1">Duluth1</strain>
        <tissue evidence="1">Whole animal</tissue>
    </source>
</reference>
<sequence>MFYMFDISDKIELLRHEKLTSHIYRTEYQKANKKVRKKTKEPIRSIFKINAITFFLEISTCGSKNACKTCNTPTKINESVITDVDKQS</sequence>
<evidence type="ECO:0000313" key="1">
    <source>
        <dbReference type="EMBL" id="KAH3738495.1"/>
    </source>
</evidence>
<gene>
    <name evidence="1" type="ORF">DPMN_045129</name>
</gene>
<evidence type="ECO:0000313" key="2">
    <source>
        <dbReference type="Proteomes" id="UP000828390"/>
    </source>
</evidence>
<keyword evidence="2" id="KW-1185">Reference proteome</keyword>
<accession>A0A9D4D4H4</accession>
<organism evidence="1 2">
    <name type="scientific">Dreissena polymorpha</name>
    <name type="common">Zebra mussel</name>
    <name type="synonym">Mytilus polymorpha</name>
    <dbReference type="NCBI Taxonomy" id="45954"/>
    <lineage>
        <taxon>Eukaryota</taxon>
        <taxon>Metazoa</taxon>
        <taxon>Spiralia</taxon>
        <taxon>Lophotrochozoa</taxon>
        <taxon>Mollusca</taxon>
        <taxon>Bivalvia</taxon>
        <taxon>Autobranchia</taxon>
        <taxon>Heteroconchia</taxon>
        <taxon>Euheterodonta</taxon>
        <taxon>Imparidentia</taxon>
        <taxon>Neoheterodontei</taxon>
        <taxon>Myida</taxon>
        <taxon>Dreissenoidea</taxon>
        <taxon>Dreissenidae</taxon>
        <taxon>Dreissena</taxon>
    </lineage>
</organism>
<name>A0A9D4D4H4_DREPO</name>